<evidence type="ECO:0008006" key="8">
    <source>
        <dbReference type="Google" id="ProtNLM"/>
    </source>
</evidence>
<protein>
    <recommendedName>
        <fullName evidence="8">DUF5110 domain-containing protein</fullName>
    </recommendedName>
</protein>
<feature type="domain" description="Glycosyl hydrolase family 31 C-terminal" evidence="5">
    <location>
        <begin position="589"/>
        <end position="676"/>
    </location>
</feature>
<dbReference type="InterPro" id="IPR013780">
    <property type="entry name" value="Glyco_hydro_b"/>
</dbReference>
<reference evidence="6 7" key="1">
    <citation type="submission" date="2019-07" db="EMBL/GenBank/DDBJ databases">
        <title>Tomitella cavernea sp. nov., an actinomycete isolated from soil.</title>
        <authorList>
            <person name="Cheng J."/>
        </authorList>
    </citation>
    <scope>NUCLEOTIDE SEQUENCE [LARGE SCALE GENOMIC DNA]</scope>
    <source>
        <strain evidence="6 7">HY188</strain>
    </source>
</reference>
<keyword evidence="7" id="KW-1185">Reference proteome</keyword>
<dbReference type="PROSITE" id="PS51318">
    <property type="entry name" value="TAT"/>
    <property type="match status" value="1"/>
</dbReference>
<dbReference type="Pfam" id="PF01055">
    <property type="entry name" value="Glyco_hydro_31_2nd"/>
    <property type="match status" value="1"/>
</dbReference>
<dbReference type="GO" id="GO:0006491">
    <property type="term" value="P:N-glycan processing"/>
    <property type="evidence" value="ECO:0007669"/>
    <property type="project" value="TreeGrafter"/>
</dbReference>
<keyword evidence="2" id="KW-0326">Glycosidase</keyword>
<sequence length="829" mass="88139">MDAVEPIGRRGFLGYALAAAGAVGGAGALSGLGAGTAAAGGALAGAAVGERIGTNLRVQVVSPTCVRLESAPDGRFEDRPTMLGAHRVHDGAVYERTDAPGRVTIDTGRIRLRIDAGAATLDDATLGAQVLRGDEWIDVHPRWERPGYTAPVTGLGMAGYLGGATVKTDGAPSTQGNLGGWLRALDTQFGPVLLHDGLLSRDGWVFLDDSASQLVDDGHRVRRPPGRRQDGYLFGYGDEYNAVFGDYRRVSGPPAFPPRAAYGLWFSRYHPYSDDDYRSRLLPAFEGEKVPLSVLMVDTDYKSPHKWNGWNWRRALFPDPPGFLAWAHAQGLQVGLNVHPSIAAADPQYAPTVRRGGPLAPIAMPNLISLTSDPQAVIDQNFGFDWSVPAQLEAYLGLHAPFEDDGADFWWLDWCCDGSTAGQPDGTSSGDAWINSRYGARSRARGSRWPVLSRTGGSWQDWGGARPGPWGEHRSTIHFTGDAVSSWEMLDFQTRFTVAEGNSGMPYVSHDIGGFQGPLDDALYARWVQAGAFSPVMRLHSGTPDRGDPRRLPWEFPEPVRGIAAGFLRTRSALVPYLYTLGRRSADTGEPLARGMYLAWPGFEQAYSFDRQFMLGEDLLVAPVGVPGDPAVKRVWFPPGEWHDVFTGERHTGPAEVDLRVPLDRMPVFARSGAVVPLHPAGLAPDAGGPLLLRGFAGADGHAWIYEDDSTPESAAGGGAGTDLVWSDGDRILAMGPRSGMAGGLPPERAVSVRVDGVPEPRAVTVSGAVAARVEAHPADPGDGAGGFANGGPADPGTWTFAPGPGGRGAVHVHCGTIRTGDGVAVGLA</sequence>
<dbReference type="InterPro" id="IPR006311">
    <property type="entry name" value="TAT_signal"/>
</dbReference>
<name>A0A516X328_9ACTN</name>
<feature type="region of interest" description="Disordered" evidence="3">
    <location>
        <begin position="778"/>
        <end position="805"/>
    </location>
</feature>
<comment type="similarity">
    <text evidence="1 2">Belongs to the glycosyl hydrolase 31 family.</text>
</comment>
<dbReference type="RefSeq" id="WP_143908227.1">
    <property type="nucleotide sequence ID" value="NZ_CP041765.1"/>
</dbReference>
<dbReference type="GO" id="GO:0090599">
    <property type="term" value="F:alpha-glucosidase activity"/>
    <property type="evidence" value="ECO:0007669"/>
    <property type="project" value="TreeGrafter"/>
</dbReference>
<dbReference type="KEGG" id="toy:FO059_09315"/>
<feature type="domain" description="Glycoside hydrolase family 31 TIM barrel" evidence="4">
    <location>
        <begin position="254"/>
        <end position="581"/>
    </location>
</feature>
<proteinExistence type="inferred from homology"/>
<dbReference type="GO" id="GO:0005975">
    <property type="term" value="P:carbohydrate metabolic process"/>
    <property type="evidence" value="ECO:0007669"/>
    <property type="project" value="InterPro"/>
</dbReference>
<dbReference type="InterPro" id="IPR017853">
    <property type="entry name" value="GH"/>
</dbReference>
<accession>A0A516X328</accession>
<dbReference type="InterPro" id="IPR000322">
    <property type="entry name" value="Glyco_hydro_31_TIM"/>
</dbReference>
<dbReference type="AlphaFoldDB" id="A0A516X328"/>
<evidence type="ECO:0000256" key="1">
    <source>
        <dbReference type="ARBA" id="ARBA00007806"/>
    </source>
</evidence>
<gene>
    <name evidence="6" type="ORF">FO059_09315</name>
</gene>
<dbReference type="Proteomes" id="UP000317344">
    <property type="component" value="Chromosome"/>
</dbReference>
<evidence type="ECO:0000259" key="5">
    <source>
        <dbReference type="Pfam" id="PF21365"/>
    </source>
</evidence>
<dbReference type="OrthoDB" id="176168at2"/>
<dbReference type="Gene3D" id="2.60.40.1180">
    <property type="entry name" value="Golgi alpha-mannosidase II"/>
    <property type="match status" value="2"/>
</dbReference>
<keyword evidence="2" id="KW-0378">Hydrolase</keyword>
<evidence type="ECO:0000256" key="3">
    <source>
        <dbReference type="SAM" id="MobiDB-lite"/>
    </source>
</evidence>
<evidence type="ECO:0000259" key="4">
    <source>
        <dbReference type="Pfam" id="PF01055"/>
    </source>
</evidence>
<dbReference type="SUPFAM" id="SSF51445">
    <property type="entry name" value="(Trans)glycosidases"/>
    <property type="match status" value="1"/>
</dbReference>
<dbReference type="EMBL" id="CP041765">
    <property type="protein sequence ID" value="QDQ97489.1"/>
    <property type="molecule type" value="Genomic_DNA"/>
</dbReference>
<reference evidence="6 7" key="2">
    <citation type="submission" date="2019-07" db="EMBL/GenBank/DDBJ databases">
        <authorList>
            <person name="Huang Y."/>
        </authorList>
    </citation>
    <scope>NUCLEOTIDE SEQUENCE [LARGE SCALE GENOMIC DNA]</scope>
    <source>
        <strain evidence="6 7">HY188</strain>
    </source>
</reference>
<dbReference type="PANTHER" id="PTHR22762">
    <property type="entry name" value="ALPHA-GLUCOSIDASE"/>
    <property type="match status" value="1"/>
</dbReference>
<dbReference type="InterPro" id="IPR048395">
    <property type="entry name" value="Glyco_hydro_31_C"/>
</dbReference>
<dbReference type="Gene3D" id="3.20.20.80">
    <property type="entry name" value="Glycosidases"/>
    <property type="match status" value="1"/>
</dbReference>
<dbReference type="Pfam" id="PF21365">
    <property type="entry name" value="Glyco_hydro_31_3rd"/>
    <property type="match status" value="1"/>
</dbReference>
<dbReference type="SUPFAM" id="SSF51011">
    <property type="entry name" value="Glycosyl hydrolase domain"/>
    <property type="match status" value="1"/>
</dbReference>
<evidence type="ECO:0000313" key="7">
    <source>
        <dbReference type="Proteomes" id="UP000317344"/>
    </source>
</evidence>
<evidence type="ECO:0000313" key="6">
    <source>
        <dbReference type="EMBL" id="QDQ97489.1"/>
    </source>
</evidence>
<dbReference type="PANTHER" id="PTHR22762:SF89">
    <property type="entry name" value="ALPHA-XYLOSIDASE"/>
    <property type="match status" value="1"/>
</dbReference>
<organism evidence="6 7">
    <name type="scientific">Tomitella fengzijianii</name>
    <dbReference type="NCBI Taxonomy" id="2597660"/>
    <lineage>
        <taxon>Bacteria</taxon>
        <taxon>Bacillati</taxon>
        <taxon>Actinomycetota</taxon>
        <taxon>Actinomycetes</taxon>
        <taxon>Mycobacteriales</taxon>
        <taxon>Tomitella</taxon>
    </lineage>
</organism>
<evidence type="ECO:0000256" key="2">
    <source>
        <dbReference type="RuleBase" id="RU361185"/>
    </source>
</evidence>